<protein>
    <submittedName>
        <fullName evidence="2">Uncharacterized protein</fullName>
    </submittedName>
</protein>
<reference evidence="2" key="1">
    <citation type="submission" date="2019-08" db="EMBL/GenBank/DDBJ databases">
        <authorList>
            <person name="Kucharzyk K."/>
            <person name="Murdoch R.W."/>
            <person name="Higgins S."/>
            <person name="Loffler F."/>
        </authorList>
    </citation>
    <scope>NUCLEOTIDE SEQUENCE</scope>
</reference>
<feature type="compositionally biased region" description="Polar residues" evidence="1">
    <location>
        <begin position="102"/>
        <end position="116"/>
    </location>
</feature>
<dbReference type="AlphaFoldDB" id="A0A644XJ96"/>
<evidence type="ECO:0000256" key="1">
    <source>
        <dbReference type="SAM" id="MobiDB-lite"/>
    </source>
</evidence>
<dbReference type="EMBL" id="VSSQ01002255">
    <property type="protein sequence ID" value="MPM14293.1"/>
    <property type="molecule type" value="Genomic_DNA"/>
</dbReference>
<sequence>MQRHLGMQQRMHRRADRLHLGKALGLDHGQRPGTGIVDQVEIVLPQIGQEGGARQRAVPQPLDKGVTGIGGPGGGAGGAPQREGATVIGVGCGEGHCGAPGSSASCDTGSTLSISPASFRKASKPA</sequence>
<gene>
    <name evidence="2" type="ORF">SDC9_60655</name>
</gene>
<organism evidence="2">
    <name type="scientific">bioreactor metagenome</name>
    <dbReference type="NCBI Taxonomy" id="1076179"/>
    <lineage>
        <taxon>unclassified sequences</taxon>
        <taxon>metagenomes</taxon>
        <taxon>ecological metagenomes</taxon>
    </lineage>
</organism>
<accession>A0A644XJ96</accession>
<feature type="region of interest" description="Disordered" evidence="1">
    <location>
        <begin position="99"/>
        <end position="126"/>
    </location>
</feature>
<proteinExistence type="predicted"/>
<name>A0A644XJ96_9ZZZZ</name>
<feature type="region of interest" description="Disordered" evidence="1">
    <location>
        <begin position="50"/>
        <end position="82"/>
    </location>
</feature>
<evidence type="ECO:0000313" key="2">
    <source>
        <dbReference type="EMBL" id="MPM14293.1"/>
    </source>
</evidence>
<comment type="caution">
    <text evidence="2">The sequence shown here is derived from an EMBL/GenBank/DDBJ whole genome shotgun (WGS) entry which is preliminary data.</text>
</comment>
<feature type="compositionally biased region" description="Gly residues" evidence="1">
    <location>
        <begin position="67"/>
        <end position="78"/>
    </location>
</feature>